<feature type="compositionally biased region" description="Basic residues" evidence="1">
    <location>
        <begin position="81"/>
        <end position="91"/>
    </location>
</feature>
<feature type="compositionally biased region" description="Basic and acidic residues" evidence="1">
    <location>
        <begin position="118"/>
        <end position="131"/>
    </location>
</feature>
<sequence>MPFALPTLNASSTPFLTPYYTPRFTLPSASVSASTASTSSTSFASSYTSSSWSSSSNSSSSSSFYETGILSSPGTPSPAHQHQHHHHHTASRWRQEDFVLSSGSLSGLEVSSLGTGLGRRDEGGSGSRREDEEMPIPSPTECGVGCGRGGRTGVSLDFYLRAGPGAASNSNAVSGSSSGFAPVGSIVPWSRSSFSRFACPTCG</sequence>
<evidence type="ECO:0000256" key="1">
    <source>
        <dbReference type="SAM" id="MobiDB-lite"/>
    </source>
</evidence>
<accession>A0A067SXN7</accession>
<name>A0A067SXN7_GALM3</name>
<reference evidence="3" key="1">
    <citation type="journal article" date="2014" name="Proc. Natl. Acad. Sci. U.S.A.">
        <title>Extensive sampling of basidiomycete genomes demonstrates inadequacy of the white-rot/brown-rot paradigm for wood decay fungi.</title>
        <authorList>
            <person name="Riley R."/>
            <person name="Salamov A.A."/>
            <person name="Brown D.W."/>
            <person name="Nagy L.G."/>
            <person name="Floudas D."/>
            <person name="Held B.W."/>
            <person name="Levasseur A."/>
            <person name="Lombard V."/>
            <person name="Morin E."/>
            <person name="Otillar R."/>
            <person name="Lindquist E.A."/>
            <person name="Sun H."/>
            <person name="LaButti K.M."/>
            <person name="Schmutz J."/>
            <person name="Jabbour D."/>
            <person name="Luo H."/>
            <person name="Baker S.E."/>
            <person name="Pisabarro A.G."/>
            <person name="Walton J.D."/>
            <person name="Blanchette R.A."/>
            <person name="Henrissat B."/>
            <person name="Martin F."/>
            <person name="Cullen D."/>
            <person name="Hibbett D.S."/>
            <person name="Grigoriev I.V."/>
        </authorList>
    </citation>
    <scope>NUCLEOTIDE SEQUENCE [LARGE SCALE GENOMIC DNA]</scope>
    <source>
        <strain evidence="3">CBS 339.88</strain>
    </source>
</reference>
<feature type="region of interest" description="Disordered" evidence="1">
    <location>
        <begin position="110"/>
        <end position="141"/>
    </location>
</feature>
<gene>
    <name evidence="2" type="ORF">GALMADRAFT_143256</name>
</gene>
<dbReference type="AlphaFoldDB" id="A0A067SXN7"/>
<evidence type="ECO:0000313" key="2">
    <source>
        <dbReference type="EMBL" id="KDR72429.1"/>
    </source>
</evidence>
<organism evidence="2 3">
    <name type="scientific">Galerina marginata (strain CBS 339.88)</name>
    <dbReference type="NCBI Taxonomy" id="685588"/>
    <lineage>
        <taxon>Eukaryota</taxon>
        <taxon>Fungi</taxon>
        <taxon>Dikarya</taxon>
        <taxon>Basidiomycota</taxon>
        <taxon>Agaricomycotina</taxon>
        <taxon>Agaricomycetes</taxon>
        <taxon>Agaricomycetidae</taxon>
        <taxon>Agaricales</taxon>
        <taxon>Agaricineae</taxon>
        <taxon>Strophariaceae</taxon>
        <taxon>Galerina</taxon>
    </lineage>
</organism>
<dbReference type="Proteomes" id="UP000027222">
    <property type="component" value="Unassembled WGS sequence"/>
</dbReference>
<keyword evidence="3" id="KW-1185">Reference proteome</keyword>
<dbReference type="HOGENOM" id="CLU_1349013_0_0_1"/>
<proteinExistence type="predicted"/>
<feature type="region of interest" description="Disordered" evidence="1">
    <location>
        <begin position="47"/>
        <end position="93"/>
    </location>
</feature>
<dbReference type="EMBL" id="KL142389">
    <property type="protein sequence ID" value="KDR72429.1"/>
    <property type="molecule type" value="Genomic_DNA"/>
</dbReference>
<evidence type="ECO:0000313" key="3">
    <source>
        <dbReference type="Proteomes" id="UP000027222"/>
    </source>
</evidence>
<feature type="compositionally biased region" description="Low complexity" evidence="1">
    <location>
        <begin position="47"/>
        <end position="63"/>
    </location>
</feature>
<protein>
    <submittedName>
        <fullName evidence="2">Uncharacterized protein</fullName>
    </submittedName>
</protein>